<feature type="region of interest" description="Disordered" evidence="1">
    <location>
        <begin position="823"/>
        <end position="844"/>
    </location>
</feature>
<proteinExistence type="predicted"/>
<dbReference type="Pfam" id="PF25077">
    <property type="entry name" value="DUF7800"/>
    <property type="match status" value="1"/>
</dbReference>
<dbReference type="Proteomes" id="UP001611383">
    <property type="component" value="Chromosome"/>
</dbReference>
<sequence length="844" mass="91950">MSNVDFINTSPLVLCGPLLRRVDPGSVTVWFALKAPATVTLRVYTGENAGQGTGMVQEGSRQTVQLGKYLHVVAVTTSGTPLVPGTTYRYAVAFDSAGYSAGAGLFDPGILSLSEIDARAMLLYPGTGASWLPTFVTPPTNPSELRVLHGSCRKPHGGGVDMLPTVDALIEAALRGGPPRPHQLVLTGDQIYADDVADSLLALIQDVIRVLELPVETLPDRKGRPIDKQRLAIGHRQEVLKEEGSFTSSVAKSHLLTFAEFAVMYLVVWSNVFWRNDLAEFSQIYPREWNFLGPYYDKIRRGEVIWSKWPPPSAIEKLTLFLAERKALIDFQSRMRAVRRAMAHVPTLMMFDDHEVTDDWYLSSGWCRDAVLPHDPQRPAPGGSAMGRRVVQNGLLAYALFQSWGNTPERFAATGEAGRIGRELLEHASAWSGTEDTHSTEIARLLGLPTTMSSNAPLHAPGALAYHYEVTWPGYQLIVLDTRTRRVFDGGPDDPPGLLLDDGSLAEMLVGLPDPGPDAVTLVLSPAPVIGVPLIERTVQPLIGRFGKAGRDFVDYEAWGFHPYAFQKFLGHLLGPTPVRRHVVTLGGDVHYGYAARVRYSAKAPFRRAGGATEGVIVQLTASALKNQDSKTEKFHGMGYVPAVDRLPEMEHAVGWANPGGGRRIIGDKEVPTEGGAAHGPWIVQGIPAMGQRGPDRTLTAIPDWQYTVSLIKHIEDDPTLPERPSPGAPRPILDFDPSVDRQEALGRYLTAAANHKDYLGPWGSGKEIVGFNNLGEVTFSWGAGDAKTVTQTLWWRLVGMQDAAPLTRYVVDLALGPSLYSTSGALQPGLPPPEEPAQTRRTS</sequence>
<evidence type="ECO:0000256" key="1">
    <source>
        <dbReference type="SAM" id="MobiDB-lite"/>
    </source>
</evidence>
<evidence type="ECO:0000313" key="4">
    <source>
        <dbReference type="Proteomes" id="UP001611383"/>
    </source>
</evidence>
<accession>A0ABY9WYG4</accession>
<dbReference type="InterPro" id="IPR029052">
    <property type="entry name" value="Metallo-depent_PP-like"/>
</dbReference>
<dbReference type="PANTHER" id="PTHR37031">
    <property type="entry name" value="METALLOPHOSPHATASE BINDING DOMAIN PROTEIN"/>
    <property type="match status" value="1"/>
</dbReference>
<feature type="domain" description="DUF7800" evidence="2">
    <location>
        <begin position="13"/>
        <end position="96"/>
    </location>
</feature>
<dbReference type="SUPFAM" id="SSF56300">
    <property type="entry name" value="Metallo-dependent phosphatases"/>
    <property type="match status" value="1"/>
</dbReference>
<dbReference type="InterPro" id="IPR038607">
    <property type="entry name" value="PhoD-like_sf"/>
</dbReference>
<organism evidence="3 4">
    <name type="scientific">Archangium minus</name>
    <dbReference type="NCBI Taxonomy" id="83450"/>
    <lineage>
        <taxon>Bacteria</taxon>
        <taxon>Pseudomonadati</taxon>
        <taxon>Myxococcota</taxon>
        <taxon>Myxococcia</taxon>
        <taxon>Myxococcales</taxon>
        <taxon>Cystobacterineae</taxon>
        <taxon>Archangiaceae</taxon>
        <taxon>Archangium</taxon>
    </lineage>
</organism>
<dbReference type="RefSeq" id="WP_395805400.1">
    <property type="nucleotide sequence ID" value="NZ_CP043494.1"/>
</dbReference>
<reference evidence="3 4" key="1">
    <citation type="submission" date="2019-08" db="EMBL/GenBank/DDBJ databases">
        <title>Archangium and Cystobacter genomes.</title>
        <authorList>
            <person name="Chen I.-C.K."/>
            <person name="Wielgoss S."/>
        </authorList>
    </citation>
    <scope>NUCLEOTIDE SEQUENCE [LARGE SCALE GENOMIC DNA]</scope>
    <source>
        <strain evidence="3 4">Cbm 6</strain>
    </source>
</reference>
<evidence type="ECO:0000259" key="2">
    <source>
        <dbReference type="Pfam" id="PF25077"/>
    </source>
</evidence>
<gene>
    <name evidence="3" type="ORF">F0U60_31665</name>
</gene>
<protein>
    <submittedName>
        <fullName evidence="3">Metallophosphoesterase family protein</fullName>
    </submittedName>
</protein>
<keyword evidence="4" id="KW-1185">Reference proteome</keyword>
<dbReference type="InterPro" id="IPR056702">
    <property type="entry name" value="DUF7800"/>
</dbReference>
<dbReference type="EMBL" id="CP043494">
    <property type="protein sequence ID" value="WNG48188.1"/>
    <property type="molecule type" value="Genomic_DNA"/>
</dbReference>
<dbReference type="Gene3D" id="3.60.21.70">
    <property type="entry name" value="PhoD-like phosphatase"/>
    <property type="match status" value="1"/>
</dbReference>
<evidence type="ECO:0000313" key="3">
    <source>
        <dbReference type="EMBL" id="WNG48188.1"/>
    </source>
</evidence>
<dbReference type="PANTHER" id="PTHR37031:SF2">
    <property type="entry name" value="PHOD-LIKE PHOSPHATASE METALLOPHOSPHATASE DOMAIN-CONTAINING PROTEIN"/>
    <property type="match status" value="1"/>
</dbReference>
<name>A0ABY9WYG4_9BACT</name>